<dbReference type="Proteomes" id="UP000239210">
    <property type="component" value="Unassembled WGS sequence"/>
</dbReference>
<gene>
    <name evidence="1" type="ORF">LY71_1099</name>
</gene>
<evidence type="ECO:0000313" key="1">
    <source>
        <dbReference type="EMBL" id="PRY48372.1"/>
    </source>
</evidence>
<dbReference type="EMBL" id="PVTG01000009">
    <property type="protein sequence ID" value="PRY48372.1"/>
    <property type="molecule type" value="Genomic_DNA"/>
</dbReference>
<evidence type="ECO:0000313" key="2">
    <source>
        <dbReference type="Proteomes" id="UP000239210"/>
    </source>
</evidence>
<proteinExistence type="predicted"/>
<protein>
    <submittedName>
        <fullName evidence="1">Uncharacterized protein</fullName>
    </submittedName>
</protein>
<keyword evidence="2" id="KW-1185">Reference proteome</keyword>
<dbReference type="AlphaFoldDB" id="A0A2T0TRM6"/>
<organism evidence="1 2">
    <name type="scientific">Geodermatophilus tzadiensis</name>
    <dbReference type="NCBI Taxonomy" id="1137988"/>
    <lineage>
        <taxon>Bacteria</taxon>
        <taxon>Bacillati</taxon>
        <taxon>Actinomycetota</taxon>
        <taxon>Actinomycetes</taxon>
        <taxon>Geodermatophilales</taxon>
        <taxon>Geodermatophilaceae</taxon>
        <taxon>Geodermatophilus</taxon>
    </lineage>
</organism>
<accession>A0A2T0TRM6</accession>
<reference evidence="1 2" key="1">
    <citation type="submission" date="2018-03" db="EMBL/GenBank/DDBJ databases">
        <title>Genomic Encyclopedia of Archaeal and Bacterial Type Strains, Phase II (KMG-II): from individual species to whole genera.</title>
        <authorList>
            <person name="Goeker M."/>
        </authorList>
    </citation>
    <scope>NUCLEOTIDE SEQUENCE [LARGE SCALE GENOMIC DNA]</scope>
    <source>
        <strain evidence="1 2">DSM 45416</strain>
    </source>
</reference>
<comment type="caution">
    <text evidence="1">The sequence shown here is derived from an EMBL/GenBank/DDBJ whole genome shotgun (WGS) entry which is preliminary data.</text>
</comment>
<sequence length="39" mass="4518">MSLLAELVEVVIFRFDRRPDPALIPGRLTTGRRRSDHRA</sequence>
<name>A0A2T0TRM6_9ACTN</name>